<accession>A0AAV4IEE1</accession>
<organism evidence="3 4">
    <name type="scientific">Elysia marginata</name>
    <dbReference type="NCBI Taxonomy" id="1093978"/>
    <lineage>
        <taxon>Eukaryota</taxon>
        <taxon>Metazoa</taxon>
        <taxon>Spiralia</taxon>
        <taxon>Lophotrochozoa</taxon>
        <taxon>Mollusca</taxon>
        <taxon>Gastropoda</taxon>
        <taxon>Heterobranchia</taxon>
        <taxon>Euthyneura</taxon>
        <taxon>Panpulmonata</taxon>
        <taxon>Sacoglossa</taxon>
        <taxon>Placobranchoidea</taxon>
        <taxon>Plakobranchidae</taxon>
        <taxon>Elysia</taxon>
    </lineage>
</organism>
<dbReference type="GO" id="GO:0005509">
    <property type="term" value="F:calcium ion binding"/>
    <property type="evidence" value="ECO:0007669"/>
    <property type="project" value="InterPro"/>
</dbReference>
<dbReference type="Proteomes" id="UP000762676">
    <property type="component" value="Unassembled WGS sequence"/>
</dbReference>
<comment type="caution">
    <text evidence="3">The sequence shown here is derived from an EMBL/GenBank/DDBJ whole genome shotgun (WGS) entry which is preliminary data.</text>
</comment>
<feature type="domain" description="EF-hand" evidence="2">
    <location>
        <begin position="57"/>
        <end position="92"/>
    </location>
</feature>
<feature type="region of interest" description="Disordered" evidence="1">
    <location>
        <begin position="197"/>
        <end position="221"/>
    </location>
</feature>
<evidence type="ECO:0000259" key="2">
    <source>
        <dbReference type="PROSITE" id="PS50222"/>
    </source>
</evidence>
<dbReference type="AlphaFoldDB" id="A0AAV4IEE1"/>
<evidence type="ECO:0000313" key="3">
    <source>
        <dbReference type="EMBL" id="GFS09759.1"/>
    </source>
</evidence>
<dbReference type="EMBL" id="BMAT01002599">
    <property type="protein sequence ID" value="GFS09759.1"/>
    <property type="molecule type" value="Genomic_DNA"/>
</dbReference>
<reference evidence="3 4" key="1">
    <citation type="journal article" date="2021" name="Elife">
        <title>Chloroplast acquisition without the gene transfer in kleptoplastic sea slugs, Plakobranchus ocellatus.</title>
        <authorList>
            <person name="Maeda T."/>
            <person name="Takahashi S."/>
            <person name="Yoshida T."/>
            <person name="Shimamura S."/>
            <person name="Takaki Y."/>
            <person name="Nagai Y."/>
            <person name="Toyoda A."/>
            <person name="Suzuki Y."/>
            <person name="Arimoto A."/>
            <person name="Ishii H."/>
            <person name="Satoh N."/>
            <person name="Nishiyama T."/>
            <person name="Hasebe M."/>
            <person name="Maruyama T."/>
            <person name="Minagawa J."/>
            <person name="Obokata J."/>
            <person name="Shigenobu S."/>
        </authorList>
    </citation>
    <scope>NUCLEOTIDE SEQUENCE [LARGE SCALE GENOMIC DNA]</scope>
</reference>
<evidence type="ECO:0000256" key="1">
    <source>
        <dbReference type="SAM" id="MobiDB-lite"/>
    </source>
</evidence>
<feature type="region of interest" description="Disordered" evidence="1">
    <location>
        <begin position="233"/>
        <end position="309"/>
    </location>
</feature>
<feature type="compositionally biased region" description="Low complexity" evidence="1">
    <location>
        <begin position="197"/>
        <end position="215"/>
    </location>
</feature>
<dbReference type="PROSITE" id="PS50222">
    <property type="entry name" value="EF_HAND_2"/>
    <property type="match status" value="1"/>
</dbReference>
<feature type="region of interest" description="Disordered" evidence="1">
    <location>
        <begin position="411"/>
        <end position="462"/>
    </location>
</feature>
<feature type="region of interest" description="Disordered" evidence="1">
    <location>
        <begin position="474"/>
        <end position="500"/>
    </location>
</feature>
<name>A0AAV4IEE1_9GAST</name>
<dbReference type="PROSITE" id="PS00018">
    <property type="entry name" value="EF_HAND_1"/>
    <property type="match status" value="1"/>
</dbReference>
<sequence length="551" mass="59014">MAKPDTESPYVGQGETVGGWGEEEEAALRRYLCLGPGEKSITRHRFTAPEMAASLGLTTQELEIIFSALDADSDDVITLDELLEQWPQGAEEAGAGTDVAGLCSEQESSPLDPLDRSLSVVAEGGASICSEDAETHGDVHQALMATFHQSEDPHNLELMLKTAAEDINRNKDRGSEYNRARRRSSLLLHILDSRASPVPLLTSTPSSSASSHAVAGSQTAETHKTELLFSASSPCASPTISPATSPPVQPPAILPSLSPRLLVDMYPHPSRSTPGEETEADPWPANSSESPPSHTSTSSSDNCVLGDSSAILSAPTSPTSLTSMTSPTQKAVKCDHSCVHPSKLTLTGLMTSSYQSSVGHSSCPVSGGCKETHTHVRRKLRGAGMPITDYKVPLVADISLQHIIPKDTSQNQNVEISTSSDSLSPVTPLLANQSPDFAEQDGTDTRQGLLRPPSGLDSRQSRWSAHQYSAIDGTTPTIRKFRPKSPRPEKAGSRKLLPARGPSTWEPIDLELGHLSKTRFVLATTETPHVGWLFPVYRLSSFFSLGVLHIE</sequence>
<evidence type="ECO:0000313" key="4">
    <source>
        <dbReference type="Proteomes" id="UP000762676"/>
    </source>
</evidence>
<feature type="compositionally biased region" description="Low complexity" evidence="1">
    <location>
        <begin position="287"/>
        <end position="300"/>
    </location>
</feature>
<dbReference type="InterPro" id="IPR002048">
    <property type="entry name" value="EF_hand_dom"/>
</dbReference>
<feature type="compositionally biased region" description="Pro residues" evidence="1">
    <location>
        <begin position="244"/>
        <end position="253"/>
    </location>
</feature>
<proteinExistence type="predicted"/>
<keyword evidence="4" id="KW-1185">Reference proteome</keyword>
<dbReference type="InterPro" id="IPR018247">
    <property type="entry name" value="EF_Hand_1_Ca_BS"/>
</dbReference>
<feature type="compositionally biased region" description="Polar residues" evidence="1">
    <location>
        <begin position="411"/>
        <end position="435"/>
    </location>
</feature>
<protein>
    <recommendedName>
        <fullName evidence="2">EF-hand domain-containing protein</fullName>
    </recommendedName>
</protein>
<gene>
    <name evidence="3" type="ORF">ElyMa_001305700</name>
</gene>
<feature type="compositionally biased region" description="Low complexity" evidence="1">
    <location>
        <begin position="233"/>
        <end position="243"/>
    </location>
</feature>